<proteinExistence type="predicted"/>
<dbReference type="EMBL" id="BGZK01001318">
    <property type="protein sequence ID" value="GBP77138.1"/>
    <property type="molecule type" value="Genomic_DNA"/>
</dbReference>
<gene>
    <name evidence="1" type="ORF">EVAR_99384_1</name>
</gene>
<evidence type="ECO:0000313" key="2">
    <source>
        <dbReference type="Proteomes" id="UP000299102"/>
    </source>
</evidence>
<accession>A0A4C1YLW8</accession>
<sequence length="109" mass="12383">MGSFTARNSRGLYARTARVRSDTQTKDDTGGVNLHKRNSVYFGNYQIEYVGVAAIEPRAREQRFILLSCTKRRARAARAVRIAFRSHTVNAISRRLDCEFMTVSAFCFA</sequence>
<keyword evidence="2" id="KW-1185">Reference proteome</keyword>
<dbReference type="Proteomes" id="UP000299102">
    <property type="component" value="Unassembled WGS sequence"/>
</dbReference>
<organism evidence="1 2">
    <name type="scientific">Eumeta variegata</name>
    <name type="common">Bagworm moth</name>
    <name type="synonym">Eumeta japonica</name>
    <dbReference type="NCBI Taxonomy" id="151549"/>
    <lineage>
        <taxon>Eukaryota</taxon>
        <taxon>Metazoa</taxon>
        <taxon>Ecdysozoa</taxon>
        <taxon>Arthropoda</taxon>
        <taxon>Hexapoda</taxon>
        <taxon>Insecta</taxon>
        <taxon>Pterygota</taxon>
        <taxon>Neoptera</taxon>
        <taxon>Endopterygota</taxon>
        <taxon>Lepidoptera</taxon>
        <taxon>Glossata</taxon>
        <taxon>Ditrysia</taxon>
        <taxon>Tineoidea</taxon>
        <taxon>Psychidae</taxon>
        <taxon>Oiketicinae</taxon>
        <taxon>Eumeta</taxon>
    </lineage>
</organism>
<name>A0A4C1YLW8_EUMVA</name>
<reference evidence="1 2" key="1">
    <citation type="journal article" date="2019" name="Commun. Biol.">
        <title>The bagworm genome reveals a unique fibroin gene that provides high tensile strength.</title>
        <authorList>
            <person name="Kono N."/>
            <person name="Nakamura H."/>
            <person name="Ohtoshi R."/>
            <person name="Tomita M."/>
            <person name="Numata K."/>
            <person name="Arakawa K."/>
        </authorList>
    </citation>
    <scope>NUCLEOTIDE SEQUENCE [LARGE SCALE GENOMIC DNA]</scope>
</reference>
<evidence type="ECO:0000313" key="1">
    <source>
        <dbReference type="EMBL" id="GBP77138.1"/>
    </source>
</evidence>
<comment type="caution">
    <text evidence="1">The sequence shown here is derived from an EMBL/GenBank/DDBJ whole genome shotgun (WGS) entry which is preliminary data.</text>
</comment>
<dbReference type="AlphaFoldDB" id="A0A4C1YLW8"/>
<protein>
    <submittedName>
        <fullName evidence="1">Uncharacterized protein</fullName>
    </submittedName>
</protein>